<dbReference type="Gene3D" id="3.40.630.30">
    <property type="match status" value="1"/>
</dbReference>
<organism evidence="2 3">
    <name type="scientific">Streptomyces aurantiogriseus</name>
    <dbReference type="NCBI Taxonomy" id="66870"/>
    <lineage>
        <taxon>Bacteria</taxon>
        <taxon>Bacillati</taxon>
        <taxon>Actinomycetota</taxon>
        <taxon>Actinomycetes</taxon>
        <taxon>Kitasatosporales</taxon>
        <taxon>Streptomycetaceae</taxon>
        <taxon>Streptomyces</taxon>
    </lineage>
</organism>
<dbReference type="SUPFAM" id="SSF55729">
    <property type="entry name" value="Acyl-CoA N-acyltransferases (Nat)"/>
    <property type="match status" value="1"/>
</dbReference>
<evidence type="ECO:0000259" key="1">
    <source>
        <dbReference type="PROSITE" id="PS51186"/>
    </source>
</evidence>
<dbReference type="InterPro" id="IPR016181">
    <property type="entry name" value="Acyl_CoA_acyltransferase"/>
</dbReference>
<dbReference type="InterPro" id="IPR000182">
    <property type="entry name" value="GNAT_dom"/>
</dbReference>
<feature type="domain" description="N-acetyltransferase" evidence="1">
    <location>
        <begin position="6"/>
        <end position="181"/>
    </location>
</feature>
<sequence length="191" mass="21054">MRHFGQEVLTVAHEFTEAYAEVFTAPPWQHRDVEETRAAFRERLESDAHRPGFRAVLALSDAGAVDGFATGWTTGRPFRSDRAYGKVTRRLGADRVERLLVGAFEVDELGVRPHARGTGLGRRLLSALTGAAPDGRAWLLTWNEAHDTLAFYRRLGWREPEPLPGDETDVVVFLSPGTPLETGSSTATATP</sequence>
<dbReference type="AlphaFoldDB" id="A0A918CKU2"/>
<keyword evidence="3" id="KW-1185">Reference proteome</keyword>
<name>A0A918CKU2_9ACTN</name>
<dbReference type="PROSITE" id="PS51186">
    <property type="entry name" value="GNAT"/>
    <property type="match status" value="1"/>
</dbReference>
<dbReference type="CDD" id="cd04301">
    <property type="entry name" value="NAT_SF"/>
    <property type="match status" value="1"/>
</dbReference>
<gene>
    <name evidence="2" type="ORF">GCM10010251_51630</name>
</gene>
<dbReference type="Proteomes" id="UP000658320">
    <property type="component" value="Unassembled WGS sequence"/>
</dbReference>
<comment type="caution">
    <text evidence="2">The sequence shown here is derived from an EMBL/GenBank/DDBJ whole genome shotgun (WGS) entry which is preliminary data.</text>
</comment>
<dbReference type="Pfam" id="PF13508">
    <property type="entry name" value="Acetyltransf_7"/>
    <property type="match status" value="1"/>
</dbReference>
<protein>
    <recommendedName>
        <fullName evidence="1">N-acetyltransferase domain-containing protein</fullName>
    </recommendedName>
</protein>
<evidence type="ECO:0000313" key="3">
    <source>
        <dbReference type="Proteomes" id="UP000658320"/>
    </source>
</evidence>
<proteinExistence type="predicted"/>
<reference evidence="2" key="2">
    <citation type="submission" date="2020-09" db="EMBL/GenBank/DDBJ databases">
        <authorList>
            <person name="Sun Q."/>
            <person name="Ohkuma M."/>
        </authorList>
    </citation>
    <scope>NUCLEOTIDE SEQUENCE</scope>
    <source>
        <strain evidence="2">JCM 4346</strain>
    </source>
</reference>
<dbReference type="RefSeq" id="WP_189940088.1">
    <property type="nucleotide sequence ID" value="NZ_BMSX01000012.1"/>
</dbReference>
<accession>A0A918CKU2</accession>
<dbReference type="GO" id="GO:0016747">
    <property type="term" value="F:acyltransferase activity, transferring groups other than amino-acyl groups"/>
    <property type="evidence" value="ECO:0007669"/>
    <property type="project" value="InterPro"/>
</dbReference>
<dbReference type="EMBL" id="BMSX01000012">
    <property type="protein sequence ID" value="GGR29086.1"/>
    <property type="molecule type" value="Genomic_DNA"/>
</dbReference>
<reference evidence="2" key="1">
    <citation type="journal article" date="2014" name="Int. J. Syst. Evol. Microbiol.">
        <title>Complete genome sequence of Corynebacterium casei LMG S-19264T (=DSM 44701T), isolated from a smear-ripened cheese.</title>
        <authorList>
            <consortium name="US DOE Joint Genome Institute (JGI-PGF)"/>
            <person name="Walter F."/>
            <person name="Albersmeier A."/>
            <person name="Kalinowski J."/>
            <person name="Ruckert C."/>
        </authorList>
    </citation>
    <scope>NUCLEOTIDE SEQUENCE</scope>
    <source>
        <strain evidence="2">JCM 4346</strain>
    </source>
</reference>
<evidence type="ECO:0000313" key="2">
    <source>
        <dbReference type="EMBL" id="GGR29086.1"/>
    </source>
</evidence>